<gene>
    <name evidence="5" type="ORF">ACIGXA_24370</name>
</gene>
<protein>
    <submittedName>
        <fullName evidence="5">Carbohydrate-binding protein</fullName>
    </submittedName>
</protein>
<dbReference type="Proteomes" id="UP001614394">
    <property type="component" value="Unassembled WGS sequence"/>
</dbReference>
<evidence type="ECO:0000259" key="4">
    <source>
        <dbReference type="PROSITE" id="PS51175"/>
    </source>
</evidence>
<dbReference type="PROSITE" id="PS50022">
    <property type="entry name" value="FA58C_3"/>
    <property type="match status" value="1"/>
</dbReference>
<dbReference type="RefSeq" id="WP_399653359.1">
    <property type="nucleotide sequence ID" value="NZ_JBITYG010000007.1"/>
</dbReference>
<dbReference type="EMBL" id="JBITYG010000007">
    <property type="protein sequence ID" value="MFI9103664.1"/>
    <property type="molecule type" value="Genomic_DNA"/>
</dbReference>
<dbReference type="InterPro" id="IPR000421">
    <property type="entry name" value="FA58C"/>
</dbReference>
<keyword evidence="6" id="KW-1185">Reference proteome</keyword>
<organism evidence="5 6">
    <name type="scientific">Streptomyces fildesensis</name>
    <dbReference type="NCBI Taxonomy" id="375757"/>
    <lineage>
        <taxon>Bacteria</taxon>
        <taxon>Bacillati</taxon>
        <taxon>Actinomycetota</taxon>
        <taxon>Actinomycetes</taxon>
        <taxon>Kitasatosporales</taxon>
        <taxon>Streptomycetaceae</taxon>
        <taxon>Streptomyces</taxon>
    </lineage>
</organism>
<keyword evidence="1" id="KW-0732">Signal</keyword>
<dbReference type="InterPro" id="IPR008979">
    <property type="entry name" value="Galactose-bd-like_sf"/>
</dbReference>
<evidence type="ECO:0000259" key="3">
    <source>
        <dbReference type="PROSITE" id="PS50022"/>
    </source>
</evidence>
<dbReference type="SMART" id="SM00606">
    <property type="entry name" value="CBD_IV"/>
    <property type="match status" value="1"/>
</dbReference>
<dbReference type="Gene3D" id="2.60.120.260">
    <property type="entry name" value="Galactose-binding domain-like"/>
    <property type="match status" value="2"/>
</dbReference>
<evidence type="ECO:0000313" key="6">
    <source>
        <dbReference type="Proteomes" id="UP001614394"/>
    </source>
</evidence>
<dbReference type="SUPFAM" id="SSF49785">
    <property type="entry name" value="Galactose-binding domain-like"/>
    <property type="match status" value="2"/>
</dbReference>
<feature type="region of interest" description="Disordered" evidence="2">
    <location>
        <begin position="35"/>
        <end position="64"/>
    </location>
</feature>
<feature type="domain" description="F5/8 type C" evidence="3">
    <location>
        <begin position="51"/>
        <end position="184"/>
    </location>
</feature>
<evidence type="ECO:0000256" key="2">
    <source>
        <dbReference type="SAM" id="MobiDB-lite"/>
    </source>
</evidence>
<comment type="caution">
    <text evidence="5">The sequence shown here is derived from an EMBL/GenBank/DDBJ whole genome shotgun (WGS) entry which is preliminary data.</text>
</comment>
<dbReference type="CDD" id="cd04084">
    <property type="entry name" value="CBM6_xylanase-like"/>
    <property type="match status" value="1"/>
</dbReference>
<feature type="compositionally biased region" description="Pro residues" evidence="2">
    <location>
        <begin position="35"/>
        <end position="56"/>
    </location>
</feature>
<feature type="domain" description="CBM6" evidence="4">
    <location>
        <begin position="211"/>
        <end position="341"/>
    </location>
</feature>
<dbReference type="InterPro" id="IPR006584">
    <property type="entry name" value="Cellulose-bd_IV"/>
</dbReference>
<name>A0ABW8CB81_9ACTN</name>
<dbReference type="InterPro" id="IPR005084">
    <property type="entry name" value="CBM6"/>
</dbReference>
<proteinExistence type="predicted"/>
<sequence>MPCNTLGCLNGATTGGGHLDADYVVAYTGPANAPAPPVGLPGTETPPPTQTPPPTCGPLISQNKATSASSIEAANLAPQYAVDGNAATRWSSQFNDPQWMQVDLGSSQPITRVKLDWEAAYASAYSIQTSTDGNTWTNANETYAGDGGTDDVGVTATARYVRMNGTTRATVYGYSLWEFQVYGGCGTQTPTPTPTPTGTPTPPPGGRDAYTAIQAESFDAQNGVTVQTTTDTGGGQNITTVGNGDWSLFQNVDFGTTAAKQFYARVASGAAGGVSGLVEVRLDSRTAAPIGSFSVANSGGWQAWKTVPANISAVTGTHNVYLTFTSGQPADYVNVNWFDFGH</sequence>
<feature type="compositionally biased region" description="Pro residues" evidence="2">
    <location>
        <begin position="191"/>
        <end position="205"/>
    </location>
</feature>
<dbReference type="Pfam" id="PF22633">
    <property type="entry name" value="F5_F8_type_C_2"/>
    <property type="match status" value="1"/>
</dbReference>
<accession>A0ABW8CB81</accession>
<reference evidence="5 6" key="1">
    <citation type="submission" date="2024-10" db="EMBL/GenBank/DDBJ databases">
        <title>The Natural Products Discovery Center: Release of the First 8490 Sequenced Strains for Exploring Actinobacteria Biosynthetic Diversity.</title>
        <authorList>
            <person name="Kalkreuter E."/>
            <person name="Kautsar S.A."/>
            <person name="Yang D."/>
            <person name="Bader C.D."/>
            <person name="Teijaro C.N."/>
            <person name="Fluegel L."/>
            <person name="Davis C.M."/>
            <person name="Simpson J.R."/>
            <person name="Lauterbach L."/>
            <person name="Steele A.D."/>
            <person name="Gui C."/>
            <person name="Meng S."/>
            <person name="Li G."/>
            <person name="Viehrig K."/>
            <person name="Ye F."/>
            <person name="Su P."/>
            <person name="Kiefer A.F."/>
            <person name="Nichols A."/>
            <person name="Cepeda A.J."/>
            <person name="Yan W."/>
            <person name="Fan B."/>
            <person name="Jiang Y."/>
            <person name="Adhikari A."/>
            <person name="Zheng C.-J."/>
            <person name="Schuster L."/>
            <person name="Cowan T.M."/>
            <person name="Smanski M.J."/>
            <person name="Chevrette M.G."/>
            <person name="De Carvalho L.P.S."/>
            <person name="Shen B."/>
        </authorList>
    </citation>
    <scope>NUCLEOTIDE SEQUENCE [LARGE SCALE GENOMIC DNA]</scope>
    <source>
        <strain evidence="5 6">NPDC053399</strain>
    </source>
</reference>
<evidence type="ECO:0000313" key="5">
    <source>
        <dbReference type="EMBL" id="MFI9103664.1"/>
    </source>
</evidence>
<feature type="region of interest" description="Disordered" evidence="2">
    <location>
        <begin position="187"/>
        <end position="208"/>
    </location>
</feature>
<dbReference type="Pfam" id="PF03422">
    <property type="entry name" value="CBM_6"/>
    <property type="match status" value="1"/>
</dbReference>
<dbReference type="PROSITE" id="PS51175">
    <property type="entry name" value="CBM6"/>
    <property type="match status" value="1"/>
</dbReference>
<evidence type="ECO:0000256" key="1">
    <source>
        <dbReference type="ARBA" id="ARBA00022729"/>
    </source>
</evidence>